<dbReference type="Proteomes" id="UP000199341">
    <property type="component" value="Unassembled WGS sequence"/>
</dbReference>
<name>A0A1G9WDT3_9ACTN</name>
<gene>
    <name evidence="1" type="ORF">SAMN05216259_101616</name>
</gene>
<organism evidence="1 2">
    <name type="scientific">Actinacidiphila guanduensis</name>
    <dbReference type="NCBI Taxonomy" id="310781"/>
    <lineage>
        <taxon>Bacteria</taxon>
        <taxon>Bacillati</taxon>
        <taxon>Actinomycetota</taxon>
        <taxon>Actinomycetes</taxon>
        <taxon>Kitasatosporales</taxon>
        <taxon>Streptomycetaceae</taxon>
        <taxon>Actinacidiphila</taxon>
    </lineage>
</organism>
<dbReference type="RefSeq" id="WP_093782641.1">
    <property type="nucleotide sequence ID" value="NZ_FNIE01000001.1"/>
</dbReference>
<dbReference type="EMBL" id="FNIE01000001">
    <property type="protein sequence ID" value="SDM82724.1"/>
    <property type="molecule type" value="Genomic_DNA"/>
</dbReference>
<keyword evidence="2" id="KW-1185">Reference proteome</keyword>
<proteinExistence type="predicted"/>
<evidence type="ECO:0000313" key="2">
    <source>
        <dbReference type="Proteomes" id="UP000199341"/>
    </source>
</evidence>
<accession>A0A1G9WDT3</accession>
<evidence type="ECO:0000313" key="1">
    <source>
        <dbReference type="EMBL" id="SDM82724.1"/>
    </source>
</evidence>
<reference evidence="1 2" key="1">
    <citation type="submission" date="2016-10" db="EMBL/GenBank/DDBJ databases">
        <authorList>
            <person name="de Groot N.N."/>
        </authorList>
    </citation>
    <scope>NUCLEOTIDE SEQUENCE [LARGE SCALE GENOMIC DNA]</scope>
    <source>
        <strain evidence="1 2">CGMCC 4.2022</strain>
    </source>
</reference>
<protein>
    <submittedName>
        <fullName evidence="1">Uncharacterized protein</fullName>
    </submittedName>
</protein>
<sequence>MDICDRDGPAVTPIPAPAWQTPSCPGPRRDAAVLIDPGTALPIAQALRGAGLSVAAAMVPAATGDPYADAVAALDRASLIVSAWSHPAVDHAAGALVAARLARRTSAPGAGPVWIRLSAHPLTAPAPSALHIPLDATGAPGPGTLDALLDLAASDLARRRPPVAVAAQQLLAVCAAARRPADTAPDSPQAPGLMG</sequence>
<dbReference type="AlphaFoldDB" id="A0A1G9WDT3"/>